<accession>A0A9P9AE95</accession>
<protein>
    <submittedName>
        <fullName evidence="1">Uncharacterized protein</fullName>
    </submittedName>
</protein>
<reference evidence="1" key="1">
    <citation type="journal article" date="2021" name="Nat. Commun.">
        <title>Genetic determinants of endophytism in the Arabidopsis root mycobiome.</title>
        <authorList>
            <person name="Mesny F."/>
            <person name="Miyauchi S."/>
            <person name="Thiergart T."/>
            <person name="Pickel B."/>
            <person name="Atanasova L."/>
            <person name="Karlsson M."/>
            <person name="Huettel B."/>
            <person name="Barry K.W."/>
            <person name="Haridas S."/>
            <person name="Chen C."/>
            <person name="Bauer D."/>
            <person name="Andreopoulos W."/>
            <person name="Pangilinan J."/>
            <person name="LaButti K."/>
            <person name="Riley R."/>
            <person name="Lipzen A."/>
            <person name="Clum A."/>
            <person name="Drula E."/>
            <person name="Henrissat B."/>
            <person name="Kohler A."/>
            <person name="Grigoriev I.V."/>
            <person name="Martin F.M."/>
            <person name="Hacquard S."/>
        </authorList>
    </citation>
    <scope>NUCLEOTIDE SEQUENCE</scope>
    <source>
        <strain evidence="1">MPI-SDFR-AT-0117</strain>
    </source>
</reference>
<keyword evidence="2" id="KW-1185">Reference proteome</keyword>
<organism evidence="1 2">
    <name type="scientific">Plectosphaerella plurivora</name>
    <dbReference type="NCBI Taxonomy" id="936078"/>
    <lineage>
        <taxon>Eukaryota</taxon>
        <taxon>Fungi</taxon>
        <taxon>Dikarya</taxon>
        <taxon>Ascomycota</taxon>
        <taxon>Pezizomycotina</taxon>
        <taxon>Sordariomycetes</taxon>
        <taxon>Hypocreomycetidae</taxon>
        <taxon>Glomerellales</taxon>
        <taxon>Plectosphaerellaceae</taxon>
        <taxon>Plectosphaerella</taxon>
    </lineage>
</organism>
<gene>
    <name evidence="1" type="ORF">F5X68DRAFT_230204</name>
</gene>
<comment type="caution">
    <text evidence="1">The sequence shown here is derived from an EMBL/GenBank/DDBJ whole genome shotgun (WGS) entry which is preliminary data.</text>
</comment>
<evidence type="ECO:0000313" key="1">
    <source>
        <dbReference type="EMBL" id="KAH6689586.1"/>
    </source>
</evidence>
<sequence>MASQVSLSTESLRQRGSWEHHLNVISTSSKPPCIPPFVTKVSYISLKLGKEEVKTAWEKTKRTDFFVNAAFPLSVVQSIDDQINAHFHAMTAPRKSENSLPRRKPELKNPRSWTFGDYADCVVDMLTMPYLWRFLAPFEAGWVSGYKSTDFLDHRQCELRCIVLRDVVAHANGIKTYNTYPKEWYQPWSEAALPPLPCTMTENPGQIVGEKRKNLEGNINSTGQSPKRKHPRVSITATPEVVELDVAQETEIPATRATSVVREHSIIQELKLKSANLLSSIGPQPTDQDLEAKLTPLDIDTTNEDWQAQLTAKVAHNKMETRIHQLLKDQHTEKARLMEGLTNFFIEGITHLVETQQEQRLEAAAGKEKDAEYWLNLLNSATTSRGTGNSE</sequence>
<evidence type="ECO:0000313" key="2">
    <source>
        <dbReference type="Proteomes" id="UP000770015"/>
    </source>
</evidence>
<proteinExistence type="predicted"/>
<dbReference type="EMBL" id="JAGSXJ010000007">
    <property type="protein sequence ID" value="KAH6689586.1"/>
    <property type="molecule type" value="Genomic_DNA"/>
</dbReference>
<dbReference type="Proteomes" id="UP000770015">
    <property type="component" value="Unassembled WGS sequence"/>
</dbReference>
<name>A0A9P9AE95_9PEZI</name>
<dbReference type="AlphaFoldDB" id="A0A9P9AE95"/>
<dbReference type="OrthoDB" id="10546960at2759"/>